<protein>
    <recommendedName>
        <fullName evidence="6">DUF2846 domain-containing protein</fullName>
    </recommendedName>
</protein>
<evidence type="ECO:0000313" key="3">
    <source>
        <dbReference type="EMBL" id="OSJ27457.1"/>
    </source>
</evidence>
<dbReference type="EMBL" id="NAFK01000164">
    <property type="protein sequence ID" value="OSJ27457.1"/>
    <property type="molecule type" value="Genomic_DNA"/>
</dbReference>
<dbReference type="Proteomes" id="UP000193553">
    <property type="component" value="Unassembled WGS sequence"/>
</dbReference>
<dbReference type="PROSITE" id="PS51257">
    <property type="entry name" value="PROKAR_LIPOPROTEIN"/>
    <property type="match status" value="1"/>
</dbReference>
<proteinExistence type="predicted"/>
<organism evidence="2 4">
    <name type="scientific">Bradyrhizobium canariense</name>
    <dbReference type="NCBI Taxonomy" id="255045"/>
    <lineage>
        <taxon>Bacteria</taxon>
        <taxon>Pseudomonadati</taxon>
        <taxon>Pseudomonadota</taxon>
        <taxon>Alphaproteobacteria</taxon>
        <taxon>Hyphomicrobiales</taxon>
        <taxon>Nitrobacteraceae</taxon>
        <taxon>Bradyrhizobium</taxon>
    </lineage>
</organism>
<feature type="chain" id="PRO_5011182926" description="DUF2846 domain-containing protein" evidence="1">
    <location>
        <begin position="24"/>
        <end position="172"/>
    </location>
</feature>
<evidence type="ECO:0008006" key="6">
    <source>
        <dbReference type="Google" id="ProtNLM"/>
    </source>
</evidence>
<dbReference type="OrthoDB" id="8230298at2"/>
<dbReference type="Proteomes" id="UP000193884">
    <property type="component" value="Unassembled WGS sequence"/>
</dbReference>
<reference evidence="4 5" key="1">
    <citation type="submission" date="2017-03" db="EMBL/GenBank/DDBJ databases">
        <title>Whole genome sequences of fourteen strains of Bradyrhizobium canariense and one strain of Bradyrhizobium japonicum isolated from Lupinus (Papilionoideae: Genisteae) species in Algeria.</title>
        <authorList>
            <person name="Crovadore J."/>
            <person name="Chekireb D."/>
            <person name="Brachmann A."/>
            <person name="Chablais R."/>
            <person name="Cochard B."/>
            <person name="Lefort F."/>
        </authorList>
    </citation>
    <scope>NUCLEOTIDE SEQUENCE [LARGE SCALE GENOMIC DNA]</scope>
    <source>
        <strain evidence="2 4">UBMA195</strain>
        <strain evidence="3 5">UBMAN05</strain>
    </source>
</reference>
<evidence type="ECO:0000256" key="1">
    <source>
        <dbReference type="SAM" id="SignalP"/>
    </source>
</evidence>
<keyword evidence="1" id="KW-0732">Signal</keyword>
<gene>
    <name evidence="3" type="ORF">BST63_19505</name>
    <name evidence="2" type="ORF">BSZ18_19595</name>
</gene>
<evidence type="ECO:0000313" key="5">
    <source>
        <dbReference type="Proteomes" id="UP000193884"/>
    </source>
</evidence>
<keyword evidence="5" id="KW-1185">Reference proteome</keyword>
<dbReference type="EMBL" id="NAFI01000176">
    <property type="protein sequence ID" value="OSJ08004.1"/>
    <property type="molecule type" value="Genomic_DNA"/>
</dbReference>
<accession>A0A1X3DY42</accession>
<dbReference type="AlphaFoldDB" id="A0A1X3DY42"/>
<sequence length="172" mass="18300">MLLRGLVLLVAAALLCGCETARSGLGYSETVRKLGPPKAGQARVVVFREKGFGGIGDPDWEFSLDGTPIKGLKTGTYVYVDRPAGQHQFVAEEAALGVTRVDFSAQSGQTVFFVARFSQRKSAMIANASTGVLGWGLTLAMTSGYKNQGPLDFLPLDESAARTTIAELRLAE</sequence>
<name>A0A1X3DY42_9BRAD</name>
<feature type="signal peptide" evidence="1">
    <location>
        <begin position="1"/>
        <end position="23"/>
    </location>
</feature>
<comment type="caution">
    <text evidence="2">The sequence shown here is derived from an EMBL/GenBank/DDBJ whole genome shotgun (WGS) entry which is preliminary data.</text>
</comment>
<evidence type="ECO:0000313" key="4">
    <source>
        <dbReference type="Proteomes" id="UP000193553"/>
    </source>
</evidence>
<dbReference type="RefSeq" id="WP_026232865.1">
    <property type="nucleotide sequence ID" value="NZ_NAEX01000188.1"/>
</dbReference>
<evidence type="ECO:0000313" key="2">
    <source>
        <dbReference type="EMBL" id="OSJ08004.1"/>
    </source>
</evidence>